<feature type="region of interest" description="Disordered" evidence="1">
    <location>
        <begin position="34"/>
        <end position="111"/>
    </location>
</feature>
<proteinExistence type="predicted"/>
<sequence>MKNRRVVELHKIAVRETESGDRCKEHRRTLSLTRRKSCEPESNAKLTLGCTTSPEEKNSGGGGSEVRILINDETEPRKDIDQMPRRPLKRKSQDLDRNFLSETGSLGTPTA</sequence>
<evidence type="ECO:0000313" key="3">
    <source>
        <dbReference type="Proteomes" id="UP000708208"/>
    </source>
</evidence>
<feature type="compositionally biased region" description="Polar residues" evidence="1">
    <location>
        <begin position="100"/>
        <end position="111"/>
    </location>
</feature>
<reference evidence="2" key="1">
    <citation type="submission" date="2021-06" db="EMBL/GenBank/DDBJ databases">
        <authorList>
            <person name="Hodson N. C."/>
            <person name="Mongue J. A."/>
            <person name="Jaron S. K."/>
        </authorList>
    </citation>
    <scope>NUCLEOTIDE SEQUENCE</scope>
</reference>
<dbReference type="Proteomes" id="UP000708208">
    <property type="component" value="Unassembled WGS sequence"/>
</dbReference>
<organism evidence="2 3">
    <name type="scientific">Allacma fusca</name>
    <dbReference type="NCBI Taxonomy" id="39272"/>
    <lineage>
        <taxon>Eukaryota</taxon>
        <taxon>Metazoa</taxon>
        <taxon>Ecdysozoa</taxon>
        <taxon>Arthropoda</taxon>
        <taxon>Hexapoda</taxon>
        <taxon>Collembola</taxon>
        <taxon>Symphypleona</taxon>
        <taxon>Sminthuridae</taxon>
        <taxon>Allacma</taxon>
    </lineage>
</organism>
<keyword evidence="3" id="KW-1185">Reference proteome</keyword>
<accession>A0A8J2PN32</accession>
<name>A0A8J2PN32_9HEXA</name>
<evidence type="ECO:0000313" key="2">
    <source>
        <dbReference type="EMBL" id="CAG7829755.1"/>
    </source>
</evidence>
<comment type="caution">
    <text evidence="2">The sequence shown here is derived from an EMBL/GenBank/DDBJ whole genome shotgun (WGS) entry which is preliminary data.</text>
</comment>
<dbReference type="EMBL" id="CAJVCH010552760">
    <property type="protein sequence ID" value="CAG7829755.1"/>
    <property type="molecule type" value="Genomic_DNA"/>
</dbReference>
<feature type="compositionally biased region" description="Basic and acidic residues" evidence="1">
    <location>
        <begin position="74"/>
        <end position="84"/>
    </location>
</feature>
<feature type="non-terminal residue" evidence="2">
    <location>
        <position position="1"/>
    </location>
</feature>
<gene>
    <name evidence="2" type="ORF">AFUS01_LOCUS39599</name>
</gene>
<protein>
    <submittedName>
        <fullName evidence="2">Uncharacterized protein</fullName>
    </submittedName>
</protein>
<evidence type="ECO:0000256" key="1">
    <source>
        <dbReference type="SAM" id="MobiDB-lite"/>
    </source>
</evidence>
<dbReference type="AlphaFoldDB" id="A0A8J2PN32"/>